<name>H2ZNG1_CIOSA</name>
<evidence type="ECO:0000313" key="2">
    <source>
        <dbReference type="Proteomes" id="UP000007875"/>
    </source>
</evidence>
<evidence type="ECO:0000313" key="1">
    <source>
        <dbReference type="Ensembl" id="ENSCSAVP00000019127.1"/>
    </source>
</evidence>
<dbReference type="Proteomes" id="UP000007875">
    <property type="component" value="Unassembled WGS sequence"/>
</dbReference>
<dbReference type="AlphaFoldDB" id="H2ZNG1"/>
<dbReference type="HOGENOM" id="CLU_3361980_0_0_1"/>
<sequence length="36" mass="3669">MATESIQQLLQEAISCKTTTVSASSSAGCAEAKLIP</sequence>
<proteinExistence type="predicted"/>
<accession>H2ZNG1</accession>
<protein>
    <submittedName>
        <fullName evidence="1">Uncharacterized protein</fullName>
    </submittedName>
</protein>
<reference evidence="1" key="2">
    <citation type="submission" date="2025-08" db="UniProtKB">
        <authorList>
            <consortium name="Ensembl"/>
        </authorList>
    </citation>
    <scope>IDENTIFICATION</scope>
</reference>
<dbReference type="Ensembl" id="ENSCSAVT00000019334.1">
    <property type="protein sequence ID" value="ENSCSAVP00000019127.1"/>
    <property type="gene ID" value="ENSCSAVG00000011230.1"/>
</dbReference>
<keyword evidence="2" id="KW-1185">Reference proteome</keyword>
<reference evidence="2" key="1">
    <citation type="submission" date="2003-08" db="EMBL/GenBank/DDBJ databases">
        <authorList>
            <person name="Birren B."/>
            <person name="Nusbaum C."/>
            <person name="Abebe A."/>
            <person name="Abouelleil A."/>
            <person name="Adekoya E."/>
            <person name="Ait-zahra M."/>
            <person name="Allen N."/>
            <person name="Allen T."/>
            <person name="An P."/>
            <person name="Anderson M."/>
            <person name="Anderson S."/>
            <person name="Arachchi H."/>
            <person name="Armbruster J."/>
            <person name="Bachantsang P."/>
            <person name="Baldwin J."/>
            <person name="Barry A."/>
            <person name="Bayul T."/>
            <person name="Blitshsteyn B."/>
            <person name="Bloom T."/>
            <person name="Blye J."/>
            <person name="Boguslavskiy L."/>
            <person name="Borowsky M."/>
            <person name="Boukhgalter B."/>
            <person name="Brunache A."/>
            <person name="Butler J."/>
            <person name="Calixte N."/>
            <person name="Calvo S."/>
            <person name="Camarata J."/>
            <person name="Campo K."/>
            <person name="Chang J."/>
            <person name="Cheshatsang Y."/>
            <person name="Citroen M."/>
            <person name="Collymore A."/>
            <person name="Considine T."/>
            <person name="Cook A."/>
            <person name="Cooke P."/>
            <person name="Corum B."/>
            <person name="Cuomo C."/>
            <person name="David R."/>
            <person name="Dawoe T."/>
            <person name="Degray S."/>
            <person name="Dodge S."/>
            <person name="Dooley K."/>
            <person name="Dorje P."/>
            <person name="Dorjee K."/>
            <person name="Dorris L."/>
            <person name="Duffey N."/>
            <person name="Dupes A."/>
            <person name="Elkins T."/>
            <person name="Engels R."/>
            <person name="Erickson J."/>
            <person name="Farina A."/>
            <person name="Faro S."/>
            <person name="Ferreira P."/>
            <person name="Fischer H."/>
            <person name="Fitzgerald M."/>
            <person name="Foley K."/>
            <person name="Gage D."/>
            <person name="Galagan J."/>
            <person name="Gearin G."/>
            <person name="Gnerre S."/>
            <person name="Gnirke A."/>
            <person name="Goyette A."/>
            <person name="Graham J."/>
            <person name="Grandbois E."/>
            <person name="Gyaltsen K."/>
            <person name="Hafez N."/>
            <person name="Hagopian D."/>
            <person name="Hagos B."/>
            <person name="Hall J."/>
            <person name="Hatcher B."/>
            <person name="Heller A."/>
            <person name="Higgins H."/>
            <person name="Honan T."/>
            <person name="Horn A."/>
            <person name="Houde N."/>
            <person name="Hughes L."/>
            <person name="Hulme W."/>
            <person name="Husby E."/>
            <person name="Iliev I."/>
            <person name="Jaffe D."/>
            <person name="Jones C."/>
            <person name="Kamal M."/>
            <person name="Kamat A."/>
            <person name="Kamvysselis M."/>
            <person name="Karlsson E."/>
            <person name="Kells C."/>
            <person name="Kieu A."/>
            <person name="Kisner P."/>
            <person name="Kodira C."/>
            <person name="Kulbokas E."/>
            <person name="Labutti K."/>
            <person name="Lama D."/>
            <person name="Landers T."/>
            <person name="Leger J."/>
            <person name="Levine S."/>
            <person name="Lewis D."/>
            <person name="Lewis T."/>
            <person name="Lindblad-toh K."/>
            <person name="Liu X."/>
            <person name="Lokyitsang T."/>
            <person name="Lokyitsang Y."/>
            <person name="Lucien O."/>
            <person name="Lui A."/>
            <person name="Ma L.J."/>
            <person name="Mabbitt R."/>
            <person name="Macdonald J."/>
            <person name="Maclean C."/>
            <person name="Major J."/>
            <person name="Manning J."/>
            <person name="Marabella R."/>
            <person name="Maru K."/>
            <person name="Matthews C."/>
            <person name="Mauceli E."/>
            <person name="Mccarthy M."/>
            <person name="Mcdonough S."/>
            <person name="Mcghee T."/>
            <person name="Meldrim J."/>
            <person name="Meneus L."/>
            <person name="Mesirov J."/>
            <person name="Mihalev A."/>
            <person name="Mihova T."/>
            <person name="Mikkelsen T."/>
            <person name="Mlenga V."/>
            <person name="Moru K."/>
            <person name="Mozes J."/>
            <person name="Mulrain L."/>
            <person name="Munson G."/>
            <person name="Naylor J."/>
            <person name="Newes C."/>
            <person name="Nguyen C."/>
            <person name="Nguyen N."/>
            <person name="Nguyen T."/>
            <person name="Nicol R."/>
            <person name="Nielsen C."/>
            <person name="Nizzari M."/>
            <person name="Norbu C."/>
            <person name="Norbu N."/>
            <person name="O'donnell P."/>
            <person name="Okoawo O."/>
            <person name="O'leary S."/>
            <person name="Omotosho B."/>
            <person name="O'neill K."/>
            <person name="Osman S."/>
            <person name="Parker S."/>
            <person name="Perrin D."/>
            <person name="Phunkhang P."/>
            <person name="Piqani B."/>
            <person name="Purcell S."/>
            <person name="Rachupka T."/>
            <person name="Ramasamy U."/>
            <person name="Rameau R."/>
            <person name="Ray V."/>
            <person name="Raymond C."/>
            <person name="Retta R."/>
            <person name="Richardson S."/>
            <person name="Rise C."/>
            <person name="Rodriguez J."/>
            <person name="Rogers J."/>
            <person name="Rogov P."/>
            <person name="Rutman M."/>
            <person name="Schupbach R."/>
            <person name="Seaman C."/>
            <person name="Settipalli S."/>
            <person name="Sharpe T."/>
            <person name="Sheridan J."/>
            <person name="Sherpa N."/>
            <person name="Shi J."/>
            <person name="Smirnov S."/>
            <person name="Smith C."/>
            <person name="Sougnez C."/>
            <person name="Spencer B."/>
            <person name="Stalker J."/>
            <person name="Stange-thomann N."/>
            <person name="Stavropoulos S."/>
            <person name="Stetson K."/>
            <person name="Stone C."/>
            <person name="Stone S."/>
            <person name="Stubbs M."/>
            <person name="Talamas J."/>
            <person name="Tchuinga P."/>
            <person name="Tenzing P."/>
            <person name="Tesfaye S."/>
            <person name="Theodore J."/>
            <person name="Thoulutsang Y."/>
            <person name="Topham K."/>
            <person name="Towey S."/>
            <person name="Tsamla T."/>
            <person name="Tsomo N."/>
            <person name="Vallee D."/>
            <person name="Vassiliev H."/>
            <person name="Venkataraman V."/>
            <person name="Vinson J."/>
            <person name="Vo A."/>
            <person name="Wade C."/>
            <person name="Wang S."/>
            <person name="Wangchuk T."/>
            <person name="Wangdi T."/>
            <person name="Whittaker C."/>
            <person name="Wilkinson J."/>
            <person name="Wu Y."/>
            <person name="Wyman D."/>
            <person name="Yadav S."/>
            <person name="Yang S."/>
            <person name="Yang X."/>
            <person name="Yeager S."/>
            <person name="Yee E."/>
            <person name="Young G."/>
            <person name="Zainoun J."/>
            <person name="Zembeck L."/>
            <person name="Zimmer A."/>
            <person name="Zody M."/>
            <person name="Lander E."/>
        </authorList>
    </citation>
    <scope>NUCLEOTIDE SEQUENCE [LARGE SCALE GENOMIC DNA]</scope>
</reference>
<dbReference type="GeneTree" id="ENSGT00940000156161"/>
<organism evidence="1 2">
    <name type="scientific">Ciona savignyi</name>
    <name type="common">Pacific transparent sea squirt</name>
    <dbReference type="NCBI Taxonomy" id="51511"/>
    <lineage>
        <taxon>Eukaryota</taxon>
        <taxon>Metazoa</taxon>
        <taxon>Chordata</taxon>
        <taxon>Tunicata</taxon>
        <taxon>Ascidiacea</taxon>
        <taxon>Phlebobranchia</taxon>
        <taxon>Cionidae</taxon>
        <taxon>Ciona</taxon>
    </lineage>
</organism>
<reference evidence="1" key="3">
    <citation type="submission" date="2025-09" db="UniProtKB">
        <authorList>
            <consortium name="Ensembl"/>
        </authorList>
    </citation>
    <scope>IDENTIFICATION</scope>
</reference>